<accession>A0A514D899</accession>
<feature type="domain" description="RdRp catalytic" evidence="10">
    <location>
        <begin position="340"/>
        <end position="479"/>
    </location>
</feature>
<evidence type="ECO:0000313" key="11">
    <source>
        <dbReference type="EMBL" id="QDH89807.1"/>
    </source>
</evidence>
<dbReference type="SUPFAM" id="SSF56672">
    <property type="entry name" value="DNA/RNA polymerases"/>
    <property type="match status" value="1"/>
</dbReference>
<keyword evidence="5" id="KW-0547">Nucleotide-binding</keyword>
<feature type="binding site" evidence="9">
    <location>
        <position position="447"/>
    </location>
    <ligand>
        <name>Mg(2+)</name>
        <dbReference type="ChEBI" id="CHEBI:18420"/>
        <label>2</label>
    </ligand>
</feature>
<evidence type="ECO:0000256" key="1">
    <source>
        <dbReference type="ARBA" id="ARBA00012494"/>
    </source>
</evidence>
<dbReference type="Pfam" id="PF03431">
    <property type="entry name" value="RNA_replicase_B"/>
    <property type="match status" value="1"/>
</dbReference>
<evidence type="ECO:0000256" key="4">
    <source>
        <dbReference type="ARBA" id="ARBA00022695"/>
    </source>
</evidence>
<keyword evidence="9" id="KW-0479">Metal-binding</keyword>
<dbReference type="InterPro" id="IPR007096">
    <property type="entry name" value="RNA-dir_Rpol_cat_phage"/>
</dbReference>
<comment type="catalytic activity">
    <reaction evidence="8">
        <text>RNA(n) + a ribonucleoside 5'-triphosphate = RNA(n+1) + diphosphate</text>
        <dbReference type="Rhea" id="RHEA:21248"/>
        <dbReference type="Rhea" id="RHEA-COMP:14527"/>
        <dbReference type="Rhea" id="RHEA-COMP:17342"/>
        <dbReference type="ChEBI" id="CHEBI:33019"/>
        <dbReference type="ChEBI" id="CHEBI:61557"/>
        <dbReference type="ChEBI" id="CHEBI:140395"/>
        <dbReference type="EC" id="2.7.7.48"/>
    </reaction>
</comment>
<proteinExistence type="predicted"/>
<organism evidence="11">
    <name type="scientific">Leviviridae sp</name>
    <dbReference type="NCBI Taxonomy" id="2027243"/>
    <lineage>
        <taxon>Viruses</taxon>
        <taxon>Riboviria</taxon>
        <taxon>Orthornavirae</taxon>
        <taxon>Lenarviricota</taxon>
        <taxon>Leviviricetes</taxon>
        <taxon>Norzivirales</taxon>
        <taxon>Fiersviridae</taxon>
    </lineage>
</organism>
<evidence type="ECO:0000256" key="6">
    <source>
        <dbReference type="ARBA" id="ARBA00022953"/>
    </source>
</evidence>
<evidence type="ECO:0000256" key="5">
    <source>
        <dbReference type="ARBA" id="ARBA00022741"/>
    </source>
</evidence>
<evidence type="ECO:0000256" key="2">
    <source>
        <dbReference type="ARBA" id="ARBA00022484"/>
    </source>
</evidence>
<evidence type="ECO:0000256" key="8">
    <source>
        <dbReference type="ARBA" id="ARBA00048744"/>
    </source>
</evidence>
<name>A0A514D899_9VIRU</name>
<feature type="binding site" evidence="9">
    <location>
        <position position="355"/>
    </location>
    <ligand>
        <name>Mg(2+)</name>
        <dbReference type="ChEBI" id="CHEBI:18420"/>
        <label>2</label>
    </ligand>
</feature>
<evidence type="ECO:0000256" key="3">
    <source>
        <dbReference type="ARBA" id="ARBA00022679"/>
    </source>
</evidence>
<dbReference type="GO" id="GO:0000166">
    <property type="term" value="F:nucleotide binding"/>
    <property type="evidence" value="ECO:0007669"/>
    <property type="project" value="UniProtKB-KW"/>
</dbReference>
<reference evidence="11" key="1">
    <citation type="submission" date="2019-05" db="EMBL/GenBank/DDBJ databases">
        <title>Metatranscriptomic reconstruction reveals RNA viruses with the potential to shape carbon cycling in soil.</title>
        <authorList>
            <person name="Starr E.P."/>
            <person name="Nuccio E."/>
            <person name="Pett-Ridge J."/>
            <person name="Banfield J.F."/>
            <person name="Firestone M.K."/>
        </authorList>
    </citation>
    <scope>NUCLEOTIDE SEQUENCE</scope>
    <source>
        <strain evidence="11">H1_Bulk_29_scaffold_121</strain>
    </source>
</reference>
<gene>
    <name evidence="11" type="ORF">H1Bulk29121_000001</name>
</gene>
<dbReference type="InterPro" id="IPR043502">
    <property type="entry name" value="DNA/RNA_pol_sf"/>
</dbReference>
<evidence type="ECO:0000256" key="9">
    <source>
        <dbReference type="PIRSR" id="PIRSR605093-1"/>
    </source>
</evidence>
<keyword evidence="4" id="KW-0548">Nucleotidyltransferase</keyword>
<dbReference type="GO" id="GO:0003968">
    <property type="term" value="F:RNA-directed RNA polymerase activity"/>
    <property type="evidence" value="ECO:0007669"/>
    <property type="project" value="UniProtKB-KW"/>
</dbReference>
<keyword evidence="9" id="KW-0460">Magnesium</keyword>
<protein>
    <recommendedName>
        <fullName evidence="1">RNA-directed RNA polymerase</fullName>
        <ecNumber evidence="1">2.7.7.48</ecNumber>
    </recommendedName>
    <alternativeName>
        <fullName evidence="7">RNA replicase beta chain</fullName>
    </alternativeName>
</protein>
<comment type="cofactor">
    <cofactor evidence="9">
        <name>Mg(2+)</name>
        <dbReference type="ChEBI" id="CHEBI:18420"/>
    </cofactor>
    <text evidence="9">Binds 2 Mg(2+) per subunit.</text>
</comment>
<dbReference type="EMBL" id="MN035054">
    <property type="protein sequence ID" value="QDH89807.1"/>
    <property type="molecule type" value="Genomic_RNA"/>
</dbReference>
<dbReference type="PROSITE" id="PS50522">
    <property type="entry name" value="RDRP_PHAGE"/>
    <property type="match status" value="1"/>
</dbReference>
<dbReference type="EC" id="2.7.7.48" evidence="1"/>
<evidence type="ECO:0000256" key="7">
    <source>
        <dbReference type="ARBA" id="ARBA00030248"/>
    </source>
</evidence>
<keyword evidence="6" id="KW-0693">Viral RNA replication</keyword>
<evidence type="ECO:0000259" key="10">
    <source>
        <dbReference type="PROSITE" id="PS50522"/>
    </source>
</evidence>
<keyword evidence="2 11" id="KW-0696">RNA-directed RNA polymerase</keyword>
<dbReference type="GO" id="GO:0039694">
    <property type="term" value="P:viral RNA genome replication"/>
    <property type="evidence" value="ECO:0007669"/>
    <property type="project" value="InterPro"/>
</dbReference>
<sequence>MDPNKSLDKFLLTAALLRDAHQRLGVVFDTTALRQTTQVAKRRYSLEGVGFLTKTLPRLCKHLDQALAGSHPLDPASLGFASIRGTKLPRFLGELFQRVFSEDGYLLPDPDAQCVKWLRLLLMPFYKHKLPYTEPQESKVLSDFKLAEADLLNLDCLFAELRDDYPEYLSRRVKPRPLSDLCDRPISPITSRLEIIRRARELLEKLFTDFDPTNICPRHGPGAVATKQKLWEKFRWTNVSDRITSLYPFDAYFCASKGHVCDSYNSFSAITDESLPARVILVPKDSRGPRLISSEPVDFQWVQQGLGRAIVEHVERHWISRYNVHFTDQGPNKRGAYLGSKYWMDGHKWNYSTLDLKEASDRIHLDLVRLLFPDRLLPYLEACRSGSTVLPNGEVMTLRKYAPMGSALCFPVLALCVWSLLTAGTYDADTDSKVRKELRDSILVYGDDVIVKTAYAASAITILEWFGLKVNTHKSCTAGRFRESCGLDSFQGVDVTPVHLRTVWEESPRPEAYAAWIAYANSYYERQCFTTYYFIVSRLVAVYGNIPVEHPNDGVPSLRSTSDELCKPRSRFNVRLQKVEQRVRVLVSKSTIHHIDGWSQLLRFFSEGSVNYLRDTADHDSKRFRQDSSSDSFSVSRYTKRKTSMLVWRWR</sequence>
<keyword evidence="3" id="KW-0808">Transferase</keyword>
<dbReference type="InterPro" id="IPR005093">
    <property type="entry name" value="RNArep_beta"/>
</dbReference>
<feature type="binding site" evidence="9">
    <location>
        <position position="448"/>
    </location>
    <ligand>
        <name>Mg(2+)</name>
        <dbReference type="ChEBI" id="CHEBI:18420"/>
        <label>2</label>
    </ligand>
</feature>
<dbReference type="GO" id="GO:0046872">
    <property type="term" value="F:metal ion binding"/>
    <property type="evidence" value="ECO:0007669"/>
    <property type="project" value="UniProtKB-KW"/>
</dbReference>